<gene>
    <name evidence="3" type="ORF">L288_11420</name>
</gene>
<evidence type="ECO:0000313" key="3">
    <source>
        <dbReference type="EMBL" id="EQB06066.1"/>
    </source>
</evidence>
<feature type="compositionally biased region" description="Polar residues" evidence="1">
    <location>
        <begin position="46"/>
        <end position="56"/>
    </location>
</feature>
<accession>T0GQ62</accession>
<evidence type="ECO:0000256" key="2">
    <source>
        <dbReference type="SAM" id="SignalP"/>
    </source>
</evidence>
<feature type="compositionally biased region" description="Pro residues" evidence="1">
    <location>
        <begin position="62"/>
        <end position="80"/>
    </location>
</feature>
<dbReference type="RefSeq" id="WP_021238530.1">
    <property type="nucleotide sequence ID" value="NZ_ATHO01000101.1"/>
</dbReference>
<dbReference type="EMBL" id="ATHO01000101">
    <property type="protein sequence ID" value="EQB06066.1"/>
    <property type="molecule type" value="Genomic_DNA"/>
</dbReference>
<sequence length="179" mass="18637">MPGRACGKSALAALLPLLLAACNAEPAKVETVREDNPGQPAASVPIINQSIGNSQNAAEADSPPPPPAPAPRRQPAPVPAPAERYRAIGTEPFWAVTVKGSTALLERPDKPPRSFAVSRNGDERAIRYLGEGFAMTITPGPCSDGMSDAIWSDQVSVAFGEGTLNGCGGDRQDPEDEPL</sequence>
<feature type="region of interest" description="Disordered" evidence="1">
    <location>
        <begin position="31"/>
        <end position="81"/>
    </location>
</feature>
<keyword evidence="4" id="KW-1185">Reference proteome</keyword>
<reference evidence="3 4" key="1">
    <citation type="journal article" date="2013" name="Genome Announc.">
        <title>Draft Genome Sequence of Sphingobium quisquiliarum Strain P25T, a Novel Hexachlorocyclohexane (HCH)-Degrading Bacterium Isolated from an HCH Dumpsite.</title>
        <authorList>
            <person name="Kumar Singh A."/>
            <person name="Sangwan N."/>
            <person name="Sharma A."/>
            <person name="Gupta V."/>
            <person name="Khurana J.P."/>
            <person name="Lal R."/>
        </authorList>
    </citation>
    <scope>NUCLEOTIDE SEQUENCE [LARGE SCALE GENOMIC DNA]</scope>
    <source>
        <strain evidence="3 4">P25</strain>
    </source>
</reference>
<protein>
    <recommendedName>
        <fullName evidence="5">DUF306 domain-containing protein</fullName>
    </recommendedName>
</protein>
<dbReference type="PROSITE" id="PS51257">
    <property type="entry name" value="PROKAR_LIPOPROTEIN"/>
    <property type="match status" value="1"/>
</dbReference>
<feature type="chain" id="PRO_5004575806" description="DUF306 domain-containing protein" evidence="2">
    <location>
        <begin position="25"/>
        <end position="179"/>
    </location>
</feature>
<dbReference type="PATRIC" id="fig|1329909.3.peg.2206"/>
<evidence type="ECO:0008006" key="5">
    <source>
        <dbReference type="Google" id="ProtNLM"/>
    </source>
</evidence>
<feature type="signal peptide" evidence="2">
    <location>
        <begin position="1"/>
        <end position="24"/>
    </location>
</feature>
<organism evidence="3 4">
    <name type="scientific">Sphingobium quisquiliarum P25</name>
    <dbReference type="NCBI Taxonomy" id="1329909"/>
    <lineage>
        <taxon>Bacteria</taxon>
        <taxon>Pseudomonadati</taxon>
        <taxon>Pseudomonadota</taxon>
        <taxon>Alphaproteobacteria</taxon>
        <taxon>Sphingomonadales</taxon>
        <taxon>Sphingomonadaceae</taxon>
        <taxon>Sphingobium</taxon>
    </lineage>
</organism>
<name>T0GQ62_9SPHN</name>
<keyword evidence="2" id="KW-0732">Signal</keyword>
<dbReference type="Proteomes" id="UP000015525">
    <property type="component" value="Unassembled WGS sequence"/>
</dbReference>
<evidence type="ECO:0000256" key="1">
    <source>
        <dbReference type="SAM" id="MobiDB-lite"/>
    </source>
</evidence>
<evidence type="ECO:0000313" key="4">
    <source>
        <dbReference type="Proteomes" id="UP000015525"/>
    </source>
</evidence>
<comment type="caution">
    <text evidence="3">The sequence shown here is derived from an EMBL/GenBank/DDBJ whole genome shotgun (WGS) entry which is preliminary data.</text>
</comment>
<proteinExistence type="predicted"/>
<dbReference type="AlphaFoldDB" id="T0GQ62"/>